<evidence type="ECO:0000256" key="3">
    <source>
        <dbReference type="ARBA" id="ARBA00023163"/>
    </source>
</evidence>
<dbReference type="InterPro" id="IPR036388">
    <property type="entry name" value="WH-like_DNA-bd_sf"/>
</dbReference>
<dbReference type="OrthoDB" id="2600328at2"/>
<feature type="domain" description="HTH marR-type" evidence="4">
    <location>
        <begin position="1"/>
        <end position="119"/>
    </location>
</feature>
<evidence type="ECO:0000313" key="6">
    <source>
        <dbReference type="Proteomes" id="UP000078148"/>
    </source>
</evidence>
<dbReference type="GO" id="GO:0003700">
    <property type="term" value="F:DNA-binding transcription factor activity"/>
    <property type="evidence" value="ECO:0007669"/>
    <property type="project" value="InterPro"/>
</dbReference>
<dbReference type="PRINTS" id="PR00598">
    <property type="entry name" value="HTHMARR"/>
</dbReference>
<dbReference type="SMART" id="SM00347">
    <property type="entry name" value="HTH_MARR"/>
    <property type="match status" value="1"/>
</dbReference>
<dbReference type="KEGG" id="pbv:AR543_18525"/>
<protein>
    <submittedName>
        <fullName evidence="5">MarR family transcriptional regulator</fullName>
    </submittedName>
</protein>
<evidence type="ECO:0000259" key="4">
    <source>
        <dbReference type="PROSITE" id="PS50995"/>
    </source>
</evidence>
<proteinExistence type="predicted"/>
<reference evidence="6" key="1">
    <citation type="submission" date="2015-10" db="EMBL/GenBank/DDBJ databases">
        <title>Genome of Paenibacillus bovis sp. nov.</title>
        <authorList>
            <person name="Wu Z."/>
            <person name="Gao C."/>
            <person name="Liu Z."/>
            <person name="Zheng H."/>
        </authorList>
    </citation>
    <scope>NUCLEOTIDE SEQUENCE [LARGE SCALE GENOMIC DNA]</scope>
    <source>
        <strain evidence="6">BD3526</strain>
    </source>
</reference>
<dbReference type="InterPro" id="IPR036390">
    <property type="entry name" value="WH_DNA-bd_sf"/>
</dbReference>
<dbReference type="InterPro" id="IPR000835">
    <property type="entry name" value="HTH_MarR-typ"/>
</dbReference>
<dbReference type="AlphaFoldDB" id="A0A172ZMM6"/>
<gene>
    <name evidence="5" type="ORF">AR543_18525</name>
</gene>
<evidence type="ECO:0000256" key="1">
    <source>
        <dbReference type="ARBA" id="ARBA00023015"/>
    </source>
</evidence>
<accession>A0A172ZMM6</accession>
<keyword evidence="1" id="KW-0805">Transcription regulation</keyword>
<evidence type="ECO:0000313" key="5">
    <source>
        <dbReference type="EMBL" id="ANF98901.1"/>
    </source>
</evidence>
<dbReference type="EMBL" id="CP013023">
    <property type="protein sequence ID" value="ANF98901.1"/>
    <property type="molecule type" value="Genomic_DNA"/>
</dbReference>
<dbReference type="PANTHER" id="PTHR42756:SF1">
    <property type="entry name" value="TRANSCRIPTIONAL REPRESSOR OF EMRAB OPERON"/>
    <property type="match status" value="1"/>
</dbReference>
<evidence type="ECO:0000256" key="2">
    <source>
        <dbReference type="ARBA" id="ARBA00023125"/>
    </source>
</evidence>
<dbReference type="Proteomes" id="UP000078148">
    <property type="component" value="Chromosome"/>
</dbReference>
<keyword evidence="6" id="KW-1185">Reference proteome</keyword>
<dbReference type="InterPro" id="IPR023187">
    <property type="entry name" value="Tscrpt_reg_MarR-type_CS"/>
</dbReference>
<sequence>MIVAGHAKLVDDSLSAPQYLILQMLVRQGPMISTNFVSVLDVTPAAITNLTNKLVQKGYIERLPSTLDRRQTHLQATKQGHEAERRLQARYKELTAGLWDDLSEQETDLLLSVYGKMVKRLQERLNFKLDYMLDEEDH</sequence>
<keyword evidence="2" id="KW-0238">DNA-binding</keyword>
<dbReference type="PROSITE" id="PS50995">
    <property type="entry name" value="HTH_MARR_2"/>
    <property type="match status" value="1"/>
</dbReference>
<organism evidence="5 6">
    <name type="scientific">Paenibacillus bovis</name>
    <dbReference type="NCBI Taxonomy" id="1616788"/>
    <lineage>
        <taxon>Bacteria</taxon>
        <taxon>Bacillati</taxon>
        <taxon>Bacillota</taxon>
        <taxon>Bacilli</taxon>
        <taxon>Bacillales</taxon>
        <taxon>Paenibacillaceae</taxon>
        <taxon>Paenibacillus</taxon>
    </lineage>
</organism>
<dbReference type="PANTHER" id="PTHR42756">
    <property type="entry name" value="TRANSCRIPTIONAL REGULATOR, MARR"/>
    <property type="match status" value="1"/>
</dbReference>
<dbReference type="PROSITE" id="PS01117">
    <property type="entry name" value="HTH_MARR_1"/>
    <property type="match status" value="1"/>
</dbReference>
<dbReference type="Gene3D" id="1.10.10.10">
    <property type="entry name" value="Winged helix-like DNA-binding domain superfamily/Winged helix DNA-binding domain"/>
    <property type="match status" value="1"/>
</dbReference>
<reference evidence="5 6" key="2">
    <citation type="journal article" date="2016" name="Int. J. Syst. Evol. Microbiol.">
        <title>Paenibacillus bovis sp. nov., isolated from raw yak (Bos grunniens) milk.</title>
        <authorList>
            <person name="Gao C."/>
            <person name="Han J."/>
            <person name="Liu Z."/>
            <person name="Xu X."/>
            <person name="Hang F."/>
            <person name="Wu Z."/>
        </authorList>
    </citation>
    <scope>NUCLEOTIDE SEQUENCE [LARGE SCALE GENOMIC DNA]</scope>
    <source>
        <strain evidence="5 6">BD3526</strain>
    </source>
</reference>
<dbReference type="GO" id="GO:0003677">
    <property type="term" value="F:DNA binding"/>
    <property type="evidence" value="ECO:0007669"/>
    <property type="project" value="UniProtKB-KW"/>
</dbReference>
<dbReference type="STRING" id="1616788.AR543_18525"/>
<name>A0A172ZMM6_9BACL</name>
<dbReference type="Pfam" id="PF01047">
    <property type="entry name" value="MarR"/>
    <property type="match status" value="1"/>
</dbReference>
<dbReference type="SUPFAM" id="SSF46785">
    <property type="entry name" value="Winged helix' DNA-binding domain"/>
    <property type="match status" value="1"/>
</dbReference>
<keyword evidence="3" id="KW-0804">Transcription</keyword>